<dbReference type="RefSeq" id="WP_123105788.1">
    <property type="nucleotide sequence ID" value="NZ_CP127527.1"/>
</dbReference>
<organism evidence="2">
    <name type="scientific">Acidithiobacillus sulfuriphilus</name>
    <dbReference type="NCBI Taxonomy" id="1867749"/>
    <lineage>
        <taxon>Bacteria</taxon>
        <taxon>Pseudomonadati</taxon>
        <taxon>Pseudomonadota</taxon>
        <taxon>Acidithiobacillia</taxon>
        <taxon>Acidithiobacillales</taxon>
        <taxon>Acidithiobacillaceae</taxon>
        <taxon>Acidithiobacillus</taxon>
    </lineage>
</organism>
<protein>
    <submittedName>
        <fullName evidence="2">Uncharacterized protein</fullName>
    </submittedName>
</protein>
<proteinExistence type="predicted"/>
<gene>
    <name evidence="2" type="ORF">EC580_13120</name>
</gene>
<evidence type="ECO:0000256" key="1">
    <source>
        <dbReference type="SAM" id="MobiDB-lite"/>
    </source>
</evidence>
<dbReference type="AlphaFoldDB" id="A0A3M8QSY6"/>
<feature type="region of interest" description="Disordered" evidence="1">
    <location>
        <begin position="227"/>
        <end position="255"/>
    </location>
</feature>
<accession>A0A3M8QSY6</accession>
<name>A0A3M8QSY6_9PROT</name>
<comment type="caution">
    <text evidence="2">The sequence shown here is derived from an EMBL/GenBank/DDBJ whole genome shotgun (WGS) entry which is preliminary data.</text>
</comment>
<dbReference type="EMBL" id="RIZI01000192">
    <property type="protein sequence ID" value="RNF58094.1"/>
    <property type="molecule type" value="Genomic_DNA"/>
</dbReference>
<reference evidence="2" key="1">
    <citation type="submission" date="2018-10" db="EMBL/GenBank/DDBJ databases">
        <title>Acidithiobacillus sulfuriphilus sp. nov.: an extremely acidophilic sulfur-oxidizing chemolithotroph isolated from a neutral pH environment.</title>
        <authorList>
            <person name="Falagan C."/>
            <person name="Moya-Beltran A."/>
            <person name="Quatrini R."/>
            <person name="Johnson D.B."/>
        </authorList>
    </citation>
    <scope>NUCLEOTIDE SEQUENCE [LARGE SCALE GENOMIC DNA]</scope>
    <source>
        <strain evidence="2">CJ-2</strain>
    </source>
</reference>
<evidence type="ECO:0000313" key="2">
    <source>
        <dbReference type="EMBL" id="RNF58094.1"/>
    </source>
</evidence>
<sequence length="255" mass="27683">MTLHLPHWFGDRDHRLSRHAEAQRAVAQGMDLELRKLGDGLDVDMAWLATLRAAVAGLQAKGAGAEQSRVWRDTVATWDGRMAQAEAGGKESLEGYLATLAARLDHETEVLVDKRQRLIALRSGLRGLRSILNEEIALAQPQGESLAETTNFLAARFGTPWAAGCNTGLAAIVAALAEHFGGDHARARSMVSLLAEAGYLRHQRQVHGATLTFLPGESELSEADPCLREPTFDQDGRQDSGMWVFGQEPVPSGDQ</sequence>
<feature type="compositionally biased region" description="Basic and acidic residues" evidence="1">
    <location>
        <begin position="227"/>
        <end position="238"/>
    </location>
</feature>